<dbReference type="NCBIfam" id="TIGR01509">
    <property type="entry name" value="HAD-SF-IA-v3"/>
    <property type="match status" value="1"/>
</dbReference>
<dbReference type="InterPro" id="IPR036412">
    <property type="entry name" value="HAD-like_sf"/>
</dbReference>
<organism evidence="1 2">
    <name type="scientific">Tetrabaena socialis</name>
    <dbReference type="NCBI Taxonomy" id="47790"/>
    <lineage>
        <taxon>Eukaryota</taxon>
        <taxon>Viridiplantae</taxon>
        <taxon>Chlorophyta</taxon>
        <taxon>core chlorophytes</taxon>
        <taxon>Chlorophyceae</taxon>
        <taxon>CS clade</taxon>
        <taxon>Chlamydomonadales</taxon>
        <taxon>Tetrabaenaceae</taxon>
        <taxon>Tetrabaena</taxon>
    </lineage>
</organism>
<sequence>MGFTHLLLDCDGVMVDSERASCEALRRAILEVTGTDIPHRFPEDFVHVFGLDVRSCVAWYSNSKISDSKISISISIDPDTVRAIEVAKEAHYRELTRNGVRAFDGVELLMRRALAAGLRVGVASSGSRAKILRNLGTSGLLIPELIPEPDTAIVSAAQVAAGKPAPDVFLAVMANTGCTDPRRALVVEDAIHGLQAGRAAGAFTVGITNSLPAHLLAPWADRVIAHLDELTLERTESGGDPLKELS</sequence>
<dbReference type="PANTHER" id="PTHR43481:SF4">
    <property type="entry name" value="GLYCEROL-1-PHOSPHATE PHOSPHOHYDROLASE 1-RELATED"/>
    <property type="match status" value="1"/>
</dbReference>
<protein>
    <submittedName>
        <fullName evidence="1">Uncharacterized protein</fullName>
    </submittedName>
</protein>
<dbReference type="SFLD" id="SFLDS00003">
    <property type="entry name" value="Haloacid_Dehalogenase"/>
    <property type="match status" value="1"/>
</dbReference>
<evidence type="ECO:0000313" key="1">
    <source>
        <dbReference type="EMBL" id="PNH00353.1"/>
    </source>
</evidence>
<dbReference type="InterPro" id="IPR006439">
    <property type="entry name" value="HAD-SF_hydro_IA"/>
</dbReference>
<gene>
    <name evidence="1" type="ORF">TSOC_013830</name>
</gene>
<dbReference type="PANTHER" id="PTHR43481">
    <property type="entry name" value="FRUCTOSE-1-PHOSPHATE PHOSPHATASE"/>
    <property type="match status" value="1"/>
</dbReference>
<dbReference type="OrthoDB" id="2017893at2759"/>
<dbReference type="Pfam" id="PF13419">
    <property type="entry name" value="HAD_2"/>
    <property type="match status" value="1"/>
</dbReference>
<dbReference type="InterPro" id="IPR023214">
    <property type="entry name" value="HAD_sf"/>
</dbReference>
<dbReference type="Proteomes" id="UP000236333">
    <property type="component" value="Unassembled WGS sequence"/>
</dbReference>
<name>A0A2J7ZJB2_9CHLO</name>
<reference evidence="1 2" key="1">
    <citation type="journal article" date="2017" name="Mol. Biol. Evol.">
        <title>The 4-celled Tetrabaena socialis nuclear genome reveals the essential components for genetic control of cell number at the origin of multicellularity in the volvocine lineage.</title>
        <authorList>
            <person name="Featherston J."/>
            <person name="Arakaki Y."/>
            <person name="Hanschen E.R."/>
            <person name="Ferris P.J."/>
            <person name="Michod R.E."/>
            <person name="Olson B.J.S.C."/>
            <person name="Nozaki H."/>
            <person name="Durand P.M."/>
        </authorList>
    </citation>
    <scope>NUCLEOTIDE SEQUENCE [LARGE SCALE GENOMIC DNA]</scope>
    <source>
        <strain evidence="1 2">NIES-571</strain>
    </source>
</reference>
<dbReference type="AlphaFoldDB" id="A0A2J7ZJB2"/>
<dbReference type="InterPro" id="IPR051806">
    <property type="entry name" value="HAD-like_SPP"/>
</dbReference>
<dbReference type="Gene3D" id="1.10.150.240">
    <property type="entry name" value="Putative phosphatase, domain 2"/>
    <property type="match status" value="1"/>
</dbReference>
<dbReference type="InterPro" id="IPR041492">
    <property type="entry name" value="HAD_2"/>
</dbReference>
<comment type="caution">
    <text evidence="1">The sequence shown here is derived from an EMBL/GenBank/DDBJ whole genome shotgun (WGS) entry which is preliminary data.</text>
</comment>
<dbReference type="SUPFAM" id="SSF56784">
    <property type="entry name" value="HAD-like"/>
    <property type="match status" value="1"/>
</dbReference>
<proteinExistence type="predicted"/>
<dbReference type="SFLD" id="SFLDG01129">
    <property type="entry name" value="C1.5:_HAD__Beta-PGM__Phosphata"/>
    <property type="match status" value="1"/>
</dbReference>
<dbReference type="Gene3D" id="3.40.50.1000">
    <property type="entry name" value="HAD superfamily/HAD-like"/>
    <property type="match status" value="1"/>
</dbReference>
<keyword evidence="2" id="KW-1185">Reference proteome</keyword>
<accession>A0A2J7ZJB2</accession>
<evidence type="ECO:0000313" key="2">
    <source>
        <dbReference type="Proteomes" id="UP000236333"/>
    </source>
</evidence>
<dbReference type="EMBL" id="PGGS01001474">
    <property type="protein sequence ID" value="PNH00353.1"/>
    <property type="molecule type" value="Genomic_DNA"/>
</dbReference>
<dbReference type="GO" id="GO:0050308">
    <property type="term" value="F:sugar-phosphatase activity"/>
    <property type="evidence" value="ECO:0007669"/>
    <property type="project" value="TreeGrafter"/>
</dbReference>
<dbReference type="InterPro" id="IPR023198">
    <property type="entry name" value="PGP-like_dom2"/>
</dbReference>